<proteinExistence type="predicted"/>
<reference evidence="1 2" key="1">
    <citation type="journal article" date="2023" name="Arcadia Sci">
        <title>De novo assembly of a long-read Amblyomma americanum tick genome.</title>
        <authorList>
            <person name="Chou S."/>
            <person name="Poskanzer K.E."/>
            <person name="Rollins M."/>
            <person name="Thuy-Boun P.S."/>
        </authorList>
    </citation>
    <scope>NUCLEOTIDE SEQUENCE [LARGE SCALE GENOMIC DNA]</scope>
    <source>
        <strain evidence="1">F_SG_1</strain>
        <tissue evidence="1">Salivary glands</tissue>
    </source>
</reference>
<comment type="caution">
    <text evidence="1">The sequence shown here is derived from an EMBL/GenBank/DDBJ whole genome shotgun (WGS) entry which is preliminary data.</text>
</comment>
<name>A0AAQ4DT87_AMBAM</name>
<sequence length="130" mass="14848">MNKEKERERKKWLRDKRVYKTSRSTAGPTKRLVGPVAARVLIFLSSDLSRRGAVPDARPLRKGGVAAIWCDRSPTNEHRVRGGVGTWHVLTRPPARIKHEKLLGNKQRLQCVCQLVVREYAQKALENSKK</sequence>
<keyword evidence="2" id="KW-1185">Reference proteome</keyword>
<dbReference type="AlphaFoldDB" id="A0AAQ4DT87"/>
<organism evidence="1 2">
    <name type="scientific">Amblyomma americanum</name>
    <name type="common">Lone star tick</name>
    <dbReference type="NCBI Taxonomy" id="6943"/>
    <lineage>
        <taxon>Eukaryota</taxon>
        <taxon>Metazoa</taxon>
        <taxon>Ecdysozoa</taxon>
        <taxon>Arthropoda</taxon>
        <taxon>Chelicerata</taxon>
        <taxon>Arachnida</taxon>
        <taxon>Acari</taxon>
        <taxon>Parasitiformes</taxon>
        <taxon>Ixodida</taxon>
        <taxon>Ixodoidea</taxon>
        <taxon>Ixodidae</taxon>
        <taxon>Amblyomminae</taxon>
        <taxon>Amblyomma</taxon>
    </lineage>
</organism>
<dbReference type="Proteomes" id="UP001321473">
    <property type="component" value="Unassembled WGS sequence"/>
</dbReference>
<evidence type="ECO:0000313" key="1">
    <source>
        <dbReference type="EMBL" id="KAK8765677.1"/>
    </source>
</evidence>
<dbReference type="EMBL" id="JARKHS020027134">
    <property type="protein sequence ID" value="KAK8765677.1"/>
    <property type="molecule type" value="Genomic_DNA"/>
</dbReference>
<evidence type="ECO:0000313" key="2">
    <source>
        <dbReference type="Proteomes" id="UP001321473"/>
    </source>
</evidence>
<gene>
    <name evidence="1" type="ORF">V5799_031714</name>
</gene>
<accession>A0AAQ4DT87</accession>
<protein>
    <submittedName>
        <fullName evidence="1">Uncharacterized protein</fullName>
    </submittedName>
</protein>